<keyword evidence="5" id="KW-0786">Thiamine pyrophosphate</keyword>
<dbReference type="AlphaFoldDB" id="A0A1M4TGI2"/>
<dbReference type="PANTHER" id="PTHR47514:SF1">
    <property type="entry name" value="TRANSKETOLASE N-TERMINAL SECTION-RELATED"/>
    <property type="match status" value="1"/>
</dbReference>
<dbReference type="CDD" id="cd02012">
    <property type="entry name" value="TPP_TK"/>
    <property type="match status" value="1"/>
</dbReference>
<evidence type="ECO:0000313" key="8">
    <source>
        <dbReference type="Proteomes" id="UP000184251"/>
    </source>
</evidence>
<accession>A0A1M4TGI2</accession>
<dbReference type="STRING" id="1120975.SAMN02746064_00484"/>
<organism evidence="7 8">
    <name type="scientific">Alkalibacter saccharofermentans DSM 14828</name>
    <dbReference type="NCBI Taxonomy" id="1120975"/>
    <lineage>
        <taxon>Bacteria</taxon>
        <taxon>Bacillati</taxon>
        <taxon>Bacillota</taxon>
        <taxon>Clostridia</taxon>
        <taxon>Eubacteriales</taxon>
        <taxon>Eubacteriaceae</taxon>
        <taxon>Alkalibacter</taxon>
    </lineage>
</organism>
<protein>
    <submittedName>
        <fullName evidence="7">Transketolase</fullName>
    </submittedName>
</protein>
<evidence type="ECO:0000256" key="1">
    <source>
        <dbReference type="ARBA" id="ARBA00001964"/>
    </source>
</evidence>
<keyword evidence="4" id="KW-0479">Metal-binding</keyword>
<evidence type="ECO:0000256" key="4">
    <source>
        <dbReference type="ARBA" id="ARBA00022723"/>
    </source>
</evidence>
<dbReference type="InterPro" id="IPR049557">
    <property type="entry name" value="Transketolase_CS"/>
</dbReference>
<keyword evidence="3" id="KW-0808">Transferase</keyword>
<sequence length="272" mass="29749">MADLKVVANNIRQSIIKQISNAKSGHPGGSLSGVEIMSLLYFEVMNNDPKDPKNPDRDRFVMSKGHASPLLYATLAERGYFDKDELMTFRKINSKLQGHPDMKNVPGVDMSTGSLGQGLSTAIGMAMAARLDKKDYKVYALVGDGELQEGMIWEAVMAAGHYYVDNLVAFVDYNGLQIDGKICDVMGPEPIDKKFEAFNWNVVMVEDGHDLDELREALKKTAFGKPTAIICKTVKGKGVSFMEDQAGWHGSAPNADQTAQALKELEELGGTL</sequence>
<dbReference type="Gene3D" id="3.40.50.970">
    <property type="match status" value="1"/>
</dbReference>
<gene>
    <name evidence="7" type="ORF">SAMN02746064_00484</name>
</gene>
<dbReference type="GO" id="GO:0016740">
    <property type="term" value="F:transferase activity"/>
    <property type="evidence" value="ECO:0007669"/>
    <property type="project" value="UniProtKB-KW"/>
</dbReference>
<dbReference type="Proteomes" id="UP000184251">
    <property type="component" value="Unassembled WGS sequence"/>
</dbReference>
<evidence type="ECO:0000256" key="3">
    <source>
        <dbReference type="ARBA" id="ARBA00022679"/>
    </source>
</evidence>
<name>A0A1M4TGI2_9FIRM</name>
<comment type="similarity">
    <text evidence="2">Belongs to the transketolase family.</text>
</comment>
<dbReference type="PROSITE" id="PS00801">
    <property type="entry name" value="TRANSKETOLASE_1"/>
    <property type="match status" value="1"/>
</dbReference>
<dbReference type="RefSeq" id="WP_423230798.1">
    <property type="nucleotide sequence ID" value="NZ_FQTU01000002.1"/>
</dbReference>
<dbReference type="GO" id="GO:0046872">
    <property type="term" value="F:metal ion binding"/>
    <property type="evidence" value="ECO:0007669"/>
    <property type="project" value="UniProtKB-KW"/>
</dbReference>
<reference evidence="7 8" key="1">
    <citation type="submission" date="2016-11" db="EMBL/GenBank/DDBJ databases">
        <authorList>
            <person name="Jaros S."/>
            <person name="Januszkiewicz K."/>
            <person name="Wedrychowicz H."/>
        </authorList>
    </citation>
    <scope>NUCLEOTIDE SEQUENCE [LARGE SCALE GENOMIC DNA]</scope>
    <source>
        <strain evidence="7 8">DSM 14828</strain>
    </source>
</reference>
<dbReference type="EMBL" id="FQTU01000002">
    <property type="protein sequence ID" value="SHE43508.1"/>
    <property type="molecule type" value="Genomic_DNA"/>
</dbReference>
<evidence type="ECO:0000259" key="6">
    <source>
        <dbReference type="Pfam" id="PF00456"/>
    </source>
</evidence>
<dbReference type="SUPFAM" id="SSF52518">
    <property type="entry name" value="Thiamin diphosphate-binding fold (THDP-binding)"/>
    <property type="match status" value="1"/>
</dbReference>
<comment type="cofactor">
    <cofactor evidence="1">
        <name>thiamine diphosphate</name>
        <dbReference type="ChEBI" id="CHEBI:58937"/>
    </cofactor>
</comment>
<dbReference type="Pfam" id="PF00456">
    <property type="entry name" value="Transketolase_N"/>
    <property type="match status" value="1"/>
</dbReference>
<proteinExistence type="inferred from homology"/>
<dbReference type="InterPro" id="IPR005474">
    <property type="entry name" value="Transketolase_N"/>
</dbReference>
<evidence type="ECO:0000256" key="5">
    <source>
        <dbReference type="ARBA" id="ARBA00023052"/>
    </source>
</evidence>
<evidence type="ECO:0000256" key="2">
    <source>
        <dbReference type="ARBA" id="ARBA00007131"/>
    </source>
</evidence>
<dbReference type="InterPro" id="IPR029061">
    <property type="entry name" value="THDP-binding"/>
</dbReference>
<keyword evidence="8" id="KW-1185">Reference proteome</keyword>
<evidence type="ECO:0000313" key="7">
    <source>
        <dbReference type="EMBL" id="SHE43508.1"/>
    </source>
</evidence>
<dbReference type="PANTHER" id="PTHR47514">
    <property type="entry name" value="TRANSKETOLASE N-TERMINAL SECTION-RELATED"/>
    <property type="match status" value="1"/>
</dbReference>
<feature type="domain" description="Transketolase N-terminal" evidence="6">
    <location>
        <begin position="7"/>
        <end position="263"/>
    </location>
</feature>